<reference evidence="19" key="1">
    <citation type="submission" date="2022-01" db="EMBL/GenBank/DDBJ databases">
        <authorList>
            <person name="King R."/>
        </authorList>
    </citation>
    <scope>NUCLEOTIDE SEQUENCE</scope>
</reference>
<dbReference type="InterPro" id="IPR023211">
    <property type="entry name" value="DNA_pol_palm_dom_sf"/>
</dbReference>
<feature type="region of interest" description="Disordered" evidence="17">
    <location>
        <begin position="1915"/>
        <end position="1934"/>
    </location>
</feature>
<protein>
    <recommendedName>
        <fullName evidence="16">DNA polymerase epsilon catalytic subunit</fullName>
        <ecNumber evidence="16">2.7.7.7</ecNumber>
    </recommendedName>
</protein>
<dbReference type="CDD" id="cd05535">
    <property type="entry name" value="POLBc_epsilon"/>
    <property type="match status" value="1"/>
</dbReference>
<dbReference type="InterPro" id="IPR029703">
    <property type="entry name" value="POL2"/>
</dbReference>
<dbReference type="GO" id="GO:0003887">
    <property type="term" value="F:DNA-directed DNA polymerase activity"/>
    <property type="evidence" value="ECO:0007669"/>
    <property type="project" value="UniProtKB-KW"/>
</dbReference>
<evidence type="ECO:0000256" key="17">
    <source>
        <dbReference type="SAM" id="MobiDB-lite"/>
    </source>
</evidence>
<feature type="region of interest" description="Disordered" evidence="17">
    <location>
        <begin position="1"/>
        <end position="35"/>
    </location>
</feature>
<evidence type="ECO:0000256" key="2">
    <source>
        <dbReference type="ARBA" id="ARBA00004123"/>
    </source>
</evidence>
<dbReference type="PANTHER" id="PTHR10670:SF0">
    <property type="entry name" value="DNA POLYMERASE EPSILON CATALYTIC SUBUNIT A"/>
    <property type="match status" value="1"/>
</dbReference>
<dbReference type="GO" id="GO:0006287">
    <property type="term" value="P:base-excision repair, gap-filling"/>
    <property type="evidence" value="ECO:0007669"/>
    <property type="project" value="TreeGrafter"/>
</dbReference>
<dbReference type="GO" id="GO:0006297">
    <property type="term" value="P:nucleotide-excision repair, DNA gap filling"/>
    <property type="evidence" value="ECO:0007669"/>
    <property type="project" value="TreeGrafter"/>
</dbReference>
<comment type="similarity">
    <text evidence="3 16">Belongs to the DNA polymerase type-B family.</text>
</comment>
<keyword evidence="7 16" id="KW-0235">DNA replication</keyword>
<comment type="function">
    <text evidence="16">DNA polymerase II participates in chromosomal DNA replication.</text>
</comment>
<evidence type="ECO:0000256" key="14">
    <source>
        <dbReference type="ARBA" id="ARBA00023125"/>
    </source>
</evidence>
<dbReference type="Proteomes" id="UP001153636">
    <property type="component" value="Chromosome 1"/>
</dbReference>
<dbReference type="Pfam" id="PF08490">
    <property type="entry name" value="DUF1744"/>
    <property type="match status" value="1"/>
</dbReference>
<dbReference type="GO" id="GO:0008310">
    <property type="term" value="F:single-stranded DNA 3'-5' DNA exonuclease activity"/>
    <property type="evidence" value="ECO:0007669"/>
    <property type="project" value="TreeGrafter"/>
</dbReference>
<sequence length="2211" mass="253918">MVLQNSGKYRTERSEKSEQNTEGAHQTGRREESSEFRISQVIENEAIDLKYGFERVKDKQERTGFLLNMHSTEIIDEDKRLCSAVDYYFMEEDGTRFKVSYPFMPYFYVLTQRELLQEVIEFLSKKYAGTIINAEVIAKEDLDLPNHLINLKQKYIKLSFVNQTDLIKVRKEILKVVRKNRKKDNSNAYYTEMLTNTLTHNYESSVHKYKNSDQMENIIDIREYDVPYHVRVSIDLKIFCGSWYSVKCKGRDEAPTITLRSDLIERPEPIVLAFDIETTKLPLKFPDSASDQIMMISYMIDGQGYLITNREIISADIQDFEYTPKPEFEGKFTIFNEINEMFLLQRFFDHILEVRPHIFVTYNGDFFDWPFVEARAASYDLDMKQEIGFAKDREGVYTCRPAMHMDCLCWVKRDSYLPVGSQNLKAVAKAKLRYDPVELDPEEMCPLAASQPQVLSNYSVSDAVATYYLYMQYVHPFIFALCTIIPCEPDEVLRKGSGTLCEALLMVEAFHGNIIFPNKQESELNKLTQDGHVLQQETYVGGHVEALESGVFRADIPCRFRIIPEAVDMLLEKVSKTLEHAIVVEEGVPLEYVTNLDEVTEDIKVRLLALKNSPMRLERPLIYHLDVGAMYPNIILTNRLQPCAMVDETICASCDFNRPGATCQRNMAWMMREEFMPASKNEYHRIQQQLETEKFPPQFPGNPQRAFHQLSKLEQAELEKQRLTVYCRKVYKKVKITRVEERTTTICQRENPFYVDTVRAFRDRRYEYKGLSKKAKQAVVDAIKGGDASDIKSAKNREVLYDSLQLAHKCILNSFYGYVMRKGARWFSMEMAGIVCFTGANIIMKAREIIEQVGRPLELDTDGIWCILPASFPENFTILTTNEKKKKFNISYPNAVLNAMLKEHFTNDQYHELVNPQKLEYETRQENSIFFEVDGPYKAMVLPASKEEGKKLKKRYAVFNFDGSLAELKGFEVKRRGELQLIKNFQSSVFEAFLKGDTLETCYAAVAQIADYWLDVLYSKGRNLPDSELFDLISENKSMSKKLEEYGAQKSTSISTAKRLAEFLGDQMVKDAGLACKYVIARKPDGAPVTERAIPLAIFQSEETIQKHYLRKWLRDSSLNDIEIRDILDWSYYIERLGGTIQKIITIPAAMQGVPNPVPRVRHPDWLHKKILEKNDIFKQRRISDMFSMLPKSSKPNAFEREPVDIEDTASTTKKSPFKATVATVTKRKRGSDTENQFNEEELNKTWREVLGNPPPIGTTRDELTSWLAFQKRKWLFQSSQKSSGQPRKKKATSNLTVLRSAAPGTLGDFIQRTQRVLVTTPWQVVQIAPTAVAGEFRLWALVQNELHLVKLVVPRIFYANLRTPKVAEEGALFKKCNRILPRGKQVHNLYLYSVPEEVYQEHGNKIFLDQSDPNVEGVYEMQVTPLFRALSQIGCVCKVSSRTTNLESFNMDQLDKVSISRQPYLQKESIRHIYLYHHKHAFKPQHMFGLFLTPIKKAVIIVLDTVRTNLMPNMVNLYQAERLVKMEKNADDDSLPSDEINFEVKIETSIAQVYKSLQKFLQAYKDEKKGPTLVAVQSTLDVGELQSNISGLVDFPQVQIHVQDIDELYNVIDWQKIGARAIVRHYLNSERVLELMTEQCRYFHLPLGNMPADPAIFGSDLFFARHLINHNHVLWFSTTDKPDLGGSQETDARLLAENQEGSSEVCNVPGWYSSVCVELDVDSLAINTLLQSHHVTDIEGTSAVTAFDASDITSIDNMISGHQTTTNYDETSRCAEAFKILRTMTVAWMRDISVYRNVFADFQVIHFYRWMRSPKAYLYDPALLRNLQNLMKKLFLQLVAEFKRLGCMIIYANFNKIIICSKKTTVEDALANVDFVVTSIRNKELFHSLEITYRQCWEQLVWLDTANFGGIKGKLPDETQNDSNDDNEDEDEDEPIVAMKWNIAELLPEGANCRSNFNAVIAGYINAIHTKLKQKDRTTISAAVLSQPSFGLAQHETVVNYAKELLTGEISQTLFQMTEKINNRLQPLPDGTSAALEFVKAICHIMGLDPALQDEVDILKCNLLRLIGIGEFSEKAVWKDPTVSYVIPQVICKACNHCRDIDLGRDQYRSESAWLCPLCNSEYENAEIESVMLNVVNKKLLTYNLQDLQCKKCGQIKMDNIQKHCTCSADFKCLVSKTEIIKLLDTFLSLAEKFNMPALSETVKQILFLT</sequence>
<accession>A0A9P0G7S1</accession>
<dbReference type="SMART" id="SM00486">
    <property type="entry name" value="POLBc"/>
    <property type="match status" value="1"/>
</dbReference>
<keyword evidence="20" id="KW-1185">Reference proteome</keyword>
<dbReference type="GO" id="GO:0008622">
    <property type="term" value="C:epsilon DNA polymerase complex"/>
    <property type="evidence" value="ECO:0007669"/>
    <property type="project" value="InterPro"/>
</dbReference>
<keyword evidence="13 16" id="KW-0411">Iron-sulfur</keyword>
<keyword evidence="14 16" id="KW-0238">DNA-binding</keyword>
<dbReference type="SUPFAM" id="SSF53098">
    <property type="entry name" value="Ribonuclease H-like"/>
    <property type="match status" value="1"/>
</dbReference>
<evidence type="ECO:0000256" key="11">
    <source>
        <dbReference type="ARBA" id="ARBA00022932"/>
    </source>
</evidence>
<name>A0A9P0G7S1_9CUCU</name>
<keyword evidence="12 16" id="KW-0408">Iron</keyword>
<dbReference type="Gene3D" id="3.30.420.10">
    <property type="entry name" value="Ribonuclease H-like superfamily/Ribonuclease H"/>
    <property type="match status" value="1"/>
</dbReference>
<evidence type="ECO:0000313" key="20">
    <source>
        <dbReference type="Proteomes" id="UP001153636"/>
    </source>
</evidence>
<feature type="compositionally biased region" description="Basic and acidic residues" evidence="17">
    <location>
        <begin position="9"/>
        <end position="19"/>
    </location>
</feature>
<organism evidence="19 20">
    <name type="scientific">Psylliodes chrysocephalus</name>
    <dbReference type="NCBI Taxonomy" id="3402493"/>
    <lineage>
        <taxon>Eukaryota</taxon>
        <taxon>Metazoa</taxon>
        <taxon>Ecdysozoa</taxon>
        <taxon>Arthropoda</taxon>
        <taxon>Hexapoda</taxon>
        <taxon>Insecta</taxon>
        <taxon>Pterygota</taxon>
        <taxon>Neoptera</taxon>
        <taxon>Endopterygota</taxon>
        <taxon>Coleoptera</taxon>
        <taxon>Polyphaga</taxon>
        <taxon>Cucujiformia</taxon>
        <taxon>Chrysomeloidea</taxon>
        <taxon>Chrysomelidae</taxon>
        <taxon>Galerucinae</taxon>
        <taxon>Alticini</taxon>
        <taxon>Psylliodes</taxon>
    </lineage>
</organism>
<evidence type="ECO:0000256" key="1">
    <source>
        <dbReference type="ARBA" id="ARBA00001966"/>
    </source>
</evidence>
<dbReference type="EMBL" id="OV651813">
    <property type="protein sequence ID" value="CAH1099877.1"/>
    <property type="molecule type" value="Genomic_DNA"/>
</dbReference>
<dbReference type="InterPro" id="IPR036397">
    <property type="entry name" value="RNaseH_sf"/>
</dbReference>
<keyword evidence="11 16" id="KW-0239">DNA-directed DNA polymerase</keyword>
<dbReference type="SMART" id="SM01159">
    <property type="entry name" value="DUF1744"/>
    <property type="match status" value="1"/>
</dbReference>
<dbReference type="FunFam" id="1.10.287.690:FF:000005">
    <property type="entry name" value="DNA polymerase epsilon catalytic subunit"/>
    <property type="match status" value="1"/>
</dbReference>
<comment type="catalytic activity">
    <reaction evidence="16">
        <text>DNA(n) + a 2'-deoxyribonucleoside 5'-triphosphate = DNA(n+1) + diphosphate</text>
        <dbReference type="Rhea" id="RHEA:22508"/>
        <dbReference type="Rhea" id="RHEA-COMP:17339"/>
        <dbReference type="Rhea" id="RHEA-COMP:17340"/>
        <dbReference type="ChEBI" id="CHEBI:33019"/>
        <dbReference type="ChEBI" id="CHEBI:61560"/>
        <dbReference type="ChEBI" id="CHEBI:173112"/>
        <dbReference type="EC" id="2.7.7.7"/>
    </reaction>
</comment>
<dbReference type="CDD" id="cd05779">
    <property type="entry name" value="DNA_polB_epsilon_exo"/>
    <property type="match status" value="1"/>
</dbReference>
<dbReference type="FunFam" id="3.90.1600.10:FF:000006">
    <property type="entry name" value="DNA polymerase epsilon catalytic subunit"/>
    <property type="match status" value="1"/>
</dbReference>
<evidence type="ECO:0000256" key="8">
    <source>
        <dbReference type="ARBA" id="ARBA00022723"/>
    </source>
</evidence>
<dbReference type="SUPFAM" id="SSF56672">
    <property type="entry name" value="DNA/RNA polymerases"/>
    <property type="match status" value="1"/>
</dbReference>
<dbReference type="Gene3D" id="3.90.1600.10">
    <property type="entry name" value="Palm domain of DNA polymerase"/>
    <property type="match status" value="1"/>
</dbReference>
<dbReference type="Pfam" id="PF23250">
    <property type="entry name" value="zf_DPOE_2"/>
    <property type="match status" value="1"/>
</dbReference>
<dbReference type="InterPro" id="IPR042087">
    <property type="entry name" value="DNA_pol_B_thumb"/>
</dbReference>
<evidence type="ECO:0000256" key="6">
    <source>
        <dbReference type="ARBA" id="ARBA00022695"/>
    </source>
</evidence>
<keyword evidence="15 16" id="KW-0539">Nucleus</keyword>
<evidence type="ECO:0000256" key="9">
    <source>
        <dbReference type="ARBA" id="ARBA00022771"/>
    </source>
</evidence>
<dbReference type="Pfam" id="PF22634">
    <property type="entry name" value="POL2_thumb"/>
    <property type="match status" value="1"/>
</dbReference>
<dbReference type="FunFam" id="1.10.132.60:FF:000002">
    <property type="entry name" value="DNA polymerase epsilon catalytic subunit"/>
    <property type="match status" value="1"/>
</dbReference>
<dbReference type="InterPro" id="IPR054475">
    <property type="entry name" value="Znf-DPOE"/>
</dbReference>
<keyword evidence="10 16" id="KW-0862">Zinc</keyword>
<dbReference type="GO" id="GO:0045004">
    <property type="term" value="P:DNA replication proofreading"/>
    <property type="evidence" value="ECO:0007669"/>
    <property type="project" value="TreeGrafter"/>
</dbReference>
<feature type="domain" description="DNA polymerase epsilon catalytic subunit A C-terminal" evidence="18">
    <location>
        <begin position="1514"/>
        <end position="1912"/>
    </location>
</feature>
<dbReference type="GO" id="GO:0000278">
    <property type="term" value="P:mitotic cell cycle"/>
    <property type="evidence" value="ECO:0007669"/>
    <property type="project" value="TreeGrafter"/>
</dbReference>
<evidence type="ECO:0000256" key="13">
    <source>
        <dbReference type="ARBA" id="ARBA00023014"/>
    </source>
</evidence>
<evidence type="ECO:0000256" key="4">
    <source>
        <dbReference type="ARBA" id="ARBA00022485"/>
    </source>
</evidence>
<dbReference type="GO" id="GO:0003677">
    <property type="term" value="F:DNA binding"/>
    <property type="evidence" value="ECO:0007669"/>
    <property type="project" value="UniProtKB-KW"/>
</dbReference>
<evidence type="ECO:0000313" key="19">
    <source>
        <dbReference type="EMBL" id="CAH1099877.1"/>
    </source>
</evidence>
<proteinExistence type="inferred from homology"/>
<comment type="subcellular location">
    <subcellularLocation>
        <location evidence="2 16">Nucleus</location>
    </subcellularLocation>
</comment>
<keyword evidence="6 16" id="KW-0548">Nucleotidyltransferase</keyword>
<dbReference type="Gene3D" id="3.30.342.10">
    <property type="entry name" value="DNA Polymerase, chain B, domain 1"/>
    <property type="match status" value="1"/>
</dbReference>
<evidence type="ECO:0000256" key="5">
    <source>
        <dbReference type="ARBA" id="ARBA00022679"/>
    </source>
</evidence>
<dbReference type="GO" id="GO:0008270">
    <property type="term" value="F:zinc ion binding"/>
    <property type="evidence" value="ECO:0007669"/>
    <property type="project" value="UniProtKB-KW"/>
</dbReference>
<evidence type="ECO:0000256" key="10">
    <source>
        <dbReference type="ARBA" id="ARBA00022833"/>
    </source>
</evidence>
<evidence type="ECO:0000256" key="15">
    <source>
        <dbReference type="ARBA" id="ARBA00023242"/>
    </source>
</evidence>
<keyword evidence="5 16" id="KW-0808">Transferase</keyword>
<dbReference type="PANTHER" id="PTHR10670">
    <property type="entry name" value="DNA POLYMERASE EPSILON CATALYTIC SUBUNIT A"/>
    <property type="match status" value="1"/>
</dbReference>
<dbReference type="InterPro" id="IPR006133">
    <property type="entry name" value="DNA-dir_DNA_pol_B_exonuc"/>
</dbReference>
<evidence type="ECO:0000256" key="7">
    <source>
        <dbReference type="ARBA" id="ARBA00022705"/>
    </source>
</evidence>
<comment type="cofactor">
    <cofactor evidence="1 16">
        <name>[4Fe-4S] cluster</name>
        <dbReference type="ChEBI" id="CHEBI:49883"/>
    </cofactor>
</comment>
<dbReference type="InterPro" id="IPR012337">
    <property type="entry name" value="RNaseH-like_sf"/>
</dbReference>
<dbReference type="InterPro" id="IPR055191">
    <property type="entry name" value="POL2_thumb"/>
</dbReference>
<dbReference type="InterPro" id="IPR006172">
    <property type="entry name" value="DNA-dir_DNA_pol_B"/>
</dbReference>
<dbReference type="OrthoDB" id="10060449at2759"/>
<keyword evidence="9 16" id="KW-0863">Zinc-finger</keyword>
<dbReference type="Gene3D" id="1.10.287.690">
    <property type="entry name" value="Helix hairpin bin"/>
    <property type="match status" value="1"/>
</dbReference>
<dbReference type="InterPro" id="IPR013697">
    <property type="entry name" value="DNA_pol_e_suA_C"/>
</dbReference>
<dbReference type="InterPro" id="IPR043502">
    <property type="entry name" value="DNA/RNA_pol_sf"/>
</dbReference>
<feature type="compositionally biased region" description="Acidic residues" evidence="17">
    <location>
        <begin position="1920"/>
        <end position="1934"/>
    </location>
</feature>
<keyword evidence="8 16" id="KW-0479">Metal-binding</keyword>
<dbReference type="GO" id="GO:0006272">
    <property type="term" value="P:leading strand elongation"/>
    <property type="evidence" value="ECO:0007669"/>
    <property type="project" value="TreeGrafter"/>
</dbReference>
<dbReference type="GO" id="GO:0051539">
    <property type="term" value="F:4 iron, 4 sulfur cluster binding"/>
    <property type="evidence" value="ECO:0007669"/>
    <property type="project" value="UniProtKB-KW"/>
</dbReference>
<dbReference type="EC" id="2.7.7.7" evidence="16"/>
<dbReference type="Pfam" id="PF03104">
    <property type="entry name" value="DNA_pol_B_exo1"/>
    <property type="match status" value="1"/>
</dbReference>
<evidence type="ECO:0000256" key="12">
    <source>
        <dbReference type="ARBA" id="ARBA00023004"/>
    </source>
</evidence>
<evidence type="ECO:0000256" key="3">
    <source>
        <dbReference type="ARBA" id="ARBA00005755"/>
    </source>
</evidence>
<keyword evidence="4 16" id="KW-0004">4Fe-4S</keyword>
<dbReference type="Pfam" id="PF22912">
    <property type="entry name" value="zf-DPOE"/>
    <property type="match status" value="1"/>
</dbReference>
<gene>
    <name evidence="19" type="ORF">PSYICH_LOCUS754</name>
</gene>
<dbReference type="FunFam" id="3.30.420.10:FF:000010">
    <property type="entry name" value="DNA polymerase epsilon catalytic subunit"/>
    <property type="match status" value="1"/>
</dbReference>
<evidence type="ECO:0000259" key="18">
    <source>
        <dbReference type="SMART" id="SM01159"/>
    </source>
</evidence>
<evidence type="ECO:0000256" key="16">
    <source>
        <dbReference type="RuleBase" id="RU365029"/>
    </source>
</evidence>
<dbReference type="Gene3D" id="1.10.132.60">
    <property type="entry name" value="DNA polymerase family B, C-terminal domain"/>
    <property type="match status" value="1"/>
</dbReference>
<dbReference type="GO" id="GO:0000166">
    <property type="term" value="F:nucleotide binding"/>
    <property type="evidence" value="ECO:0007669"/>
    <property type="project" value="InterPro"/>
</dbReference>